<comment type="similarity">
    <text evidence="2">Belongs to the immunoglobulin superfamily. ICAM family.</text>
</comment>
<dbReference type="Gene3D" id="2.60.40.10">
    <property type="entry name" value="Immunoglobulins"/>
    <property type="match status" value="7"/>
</dbReference>
<evidence type="ECO:0000256" key="7">
    <source>
        <dbReference type="ARBA" id="ARBA00022989"/>
    </source>
</evidence>
<dbReference type="AlphaFoldDB" id="W5MKK8"/>
<dbReference type="PANTHER" id="PTHR13771:SF9">
    <property type="entry name" value="INTERCELLULAR ADHESION MOLECULE 5"/>
    <property type="match status" value="1"/>
</dbReference>
<dbReference type="HOGENOM" id="CLU_344730_0_0_1"/>
<sequence length="682" mass="74891">CPVEISPQRAVVRYGDPVTAKCTTTQTARGIGWEATVGATGMKTDVQSVTWNVSSLTDWTAEPKCYGNFLTEPKQCGKNLIIILYKYPDSVSLSSDSPVDQMVEGIQYQLQCEIKNIAPIQNLTVNWYRGQTLIHNQTFSHNTTRTPGNVSATLLFTPDRADNGQQLTCEAELNLGPEGPQPPPTNQSDPLSITMLLCPGAVPECPLEISPQRAVVRYGDPVTVNCTATQTPRGMGWEAPVGSTGMRKDVQSVIWNVSSLTHWTAEPKCFGNFNTEPRQCRKNLNIRLYKYPDSVSINSGSPVVQMVEGRQYQLQCEVQNIVPVQYLTVNWYRGQTLIHSQTFSHNTTRTPVNVSAALLFTPDRADNGQQLTCEAELNLGPEGPQPPPAKQSDPLLITLKALRSIGLSSEDCPIQIRPSRLVVRYGDPVRAECTATQPLRGMGWEATAGPTGMQIVSQVVTWNVSSLTDWTSEPKCFGNFYQTPKQCEKKLTIVLYKLPDSVSLNQTVQMVEGRQYQLQCEVQNIAPVQYLTVNWYRGKTLIHSRTFSHNTTRTPVNVSATLLFTPDRADNGQQFTCEAELNLGPEGPQPPPAKRGKPVMITVLYKPVFTSTGPTAVQVPPGTRIFLNSSADGNPPPTFEWKYSSASRVQVTTNRDTSVAAVTVNSEADAGAYTCIAANTEG</sequence>
<keyword evidence="6" id="KW-0130">Cell adhesion</keyword>
<keyword evidence="7" id="KW-1133">Transmembrane helix</keyword>
<keyword evidence="3" id="KW-0812">Transmembrane</keyword>
<feature type="domain" description="Ig-like" evidence="12">
    <location>
        <begin position="292"/>
        <end position="376"/>
    </location>
</feature>
<dbReference type="Pfam" id="PF13927">
    <property type="entry name" value="Ig_3"/>
    <property type="match status" value="1"/>
</dbReference>
<dbReference type="EMBL" id="AHAT01007685">
    <property type="status" value="NOT_ANNOTATED_CDS"/>
    <property type="molecule type" value="Genomic_DNA"/>
</dbReference>
<dbReference type="InterPro" id="IPR003598">
    <property type="entry name" value="Ig_sub2"/>
</dbReference>
<name>W5MKK8_LEPOC</name>
<reference evidence="13" key="2">
    <citation type="submission" date="2025-08" db="UniProtKB">
        <authorList>
            <consortium name="Ensembl"/>
        </authorList>
    </citation>
    <scope>IDENTIFICATION</scope>
</reference>
<dbReference type="Ensembl" id="ENSLOCT00000008928.1">
    <property type="protein sequence ID" value="ENSLOCP00000008917.1"/>
    <property type="gene ID" value="ENSLOCG00000007361.1"/>
</dbReference>
<feature type="domain" description="Ig-like" evidence="12">
    <location>
        <begin position="88"/>
        <end position="172"/>
    </location>
</feature>
<evidence type="ECO:0000259" key="12">
    <source>
        <dbReference type="PROSITE" id="PS50835"/>
    </source>
</evidence>
<keyword evidence="11" id="KW-0393">Immunoglobulin domain</keyword>
<dbReference type="GO" id="GO:0016020">
    <property type="term" value="C:membrane"/>
    <property type="evidence" value="ECO:0007669"/>
    <property type="project" value="UniProtKB-SubCell"/>
</dbReference>
<evidence type="ECO:0000256" key="1">
    <source>
        <dbReference type="ARBA" id="ARBA00004479"/>
    </source>
</evidence>
<dbReference type="InterPro" id="IPR036179">
    <property type="entry name" value="Ig-like_dom_sf"/>
</dbReference>
<proteinExistence type="inferred from homology"/>
<evidence type="ECO:0000256" key="11">
    <source>
        <dbReference type="ARBA" id="ARBA00023319"/>
    </source>
</evidence>
<keyword evidence="9" id="KW-1015">Disulfide bond</keyword>
<dbReference type="SUPFAM" id="SSF48726">
    <property type="entry name" value="Immunoglobulin"/>
    <property type="match status" value="6"/>
</dbReference>
<evidence type="ECO:0000313" key="14">
    <source>
        <dbReference type="Proteomes" id="UP000018468"/>
    </source>
</evidence>
<dbReference type="InterPro" id="IPR047012">
    <property type="entry name" value="ICAM_VCAM"/>
</dbReference>
<feature type="domain" description="Ig-like" evidence="12">
    <location>
        <begin position="607"/>
        <end position="682"/>
    </location>
</feature>
<dbReference type="eggNOG" id="ENOG502QS16">
    <property type="taxonomic scope" value="Eukaryota"/>
</dbReference>
<comment type="subcellular location">
    <subcellularLocation>
        <location evidence="1">Membrane</location>
        <topology evidence="1">Single-pass type I membrane protein</topology>
    </subcellularLocation>
</comment>
<dbReference type="EMBL" id="AHAT01007688">
    <property type="status" value="NOT_ANNOTATED_CDS"/>
    <property type="molecule type" value="Genomic_DNA"/>
</dbReference>
<dbReference type="InterPro" id="IPR007110">
    <property type="entry name" value="Ig-like_dom"/>
</dbReference>
<dbReference type="Proteomes" id="UP000018468">
    <property type="component" value="Linkage group LG6"/>
</dbReference>
<dbReference type="InterPro" id="IPR013768">
    <property type="entry name" value="ICAM_N"/>
</dbReference>
<dbReference type="InterPro" id="IPR003987">
    <property type="entry name" value="ICAM_VCAM_N"/>
</dbReference>
<dbReference type="GO" id="GO:0098609">
    <property type="term" value="P:cell-cell adhesion"/>
    <property type="evidence" value="ECO:0007669"/>
    <property type="project" value="InterPro"/>
</dbReference>
<organism evidence="13 14">
    <name type="scientific">Lepisosteus oculatus</name>
    <name type="common">Spotted gar</name>
    <dbReference type="NCBI Taxonomy" id="7918"/>
    <lineage>
        <taxon>Eukaryota</taxon>
        <taxon>Metazoa</taxon>
        <taxon>Chordata</taxon>
        <taxon>Craniata</taxon>
        <taxon>Vertebrata</taxon>
        <taxon>Euteleostomi</taxon>
        <taxon>Actinopterygii</taxon>
        <taxon>Neopterygii</taxon>
        <taxon>Holostei</taxon>
        <taxon>Semionotiformes</taxon>
        <taxon>Lepisosteidae</taxon>
        <taxon>Lepisosteus</taxon>
    </lineage>
</organism>
<evidence type="ECO:0000313" key="13">
    <source>
        <dbReference type="Ensembl" id="ENSLOCP00000008917.1"/>
    </source>
</evidence>
<keyword evidence="14" id="KW-1185">Reference proteome</keyword>
<dbReference type="Pfam" id="PF08205">
    <property type="entry name" value="C2-set_2"/>
    <property type="match status" value="1"/>
</dbReference>
<reference evidence="14" key="1">
    <citation type="submission" date="2011-12" db="EMBL/GenBank/DDBJ databases">
        <title>The Draft Genome of Lepisosteus oculatus.</title>
        <authorList>
            <consortium name="The Broad Institute Genome Assembly &amp; Analysis Group"/>
            <consortium name="Computational R&amp;D Group"/>
            <consortium name="and Sequencing Platform"/>
            <person name="Di Palma F."/>
            <person name="Alfoldi J."/>
            <person name="Johnson J."/>
            <person name="Berlin A."/>
            <person name="Gnerre S."/>
            <person name="Jaffe D."/>
            <person name="MacCallum I."/>
            <person name="Young S."/>
            <person name="Walker B.J."/>
            <person name="Lander E.S."/>
            <person name="Lindblad-Toh K."/>
        </authorList>
    </citation>
    <scope>NUCLEOTIDE SEQUENCE [LARGE SCALE GENOMIC DNA]</scope>
</reference>
<dbReference type="Bgee" id="ENSLOCG00000007361">
    <property type="expression patterns" value="Expressed in bone element and 13 other cell types or tissues"/>
</dbReference>
<dbReference type="Pfam" id="PF03921">
    <property type="entry name" value="ICAM_N"/>
    <property type="match status" value="1"/>
</dbReference>
<keyword evidence="4" id="KW-0732">Signal</keyword>
<dbReference type="PRINTS" id="PR01472">
    <property type="entry name" value="ICAMVCAM1"/>
</dbReference>
<dbReference type="EMBL" id="AHAT01007689">
    <property type="status" value="NOT_ANNOTATED_CDS"/>
    <property type="molecule type" value="Genomic_DNA"/>
</dbReference>
<evidence type="ECO:0000256" key="6">
    <source>
        <dbReference type="ARBA" id="ARBA00022889"/>
    </source>
</evidence>
<dbReference type="OMA" id="ADYELHC"/>
<keyword evidence="5" id="KW-0677">Repeat</keyword>
<dbReference type="GO" id="GO:0005178">
    <property type="term" value="F:integrin binding"/>
    <property type="evidence" value="ECO:0007669"/>
    <property type="project" value="InterPro"/>
</dbReference>
<evidence type="ECO:0000256" key="10">
    <source>
        <dbReference type="ARBA" id="ARBA00023180"/>
    </source>
</evidence>
<feature type="domain" description="Ig-like" evidence="12">
    <location>
        <begin position="499"/>
        <end position="580"/>
    </location>
</feature>
<evidence type="ECO:0000256" key="3">
    <source>
        <dbReference type="ARBA" id="ARBA00022692"/>
    </source>
</evidence>
<dbReference type="InParanoid" id="W5MKK8"/>
<dbReference type="EMBL" id="AHAT01007686">
    <property type="status" value="NOT_ANNOTATED_CDS"/>
    <property type="molecule type" value="Genomic_DNA"/>
</dbReference>
<dbReference type="PROSITE" id="PS50835">
    <property type="entry name" value="IG_LIKE"/>
    <property type="match status" value="4"/>
</dbReference>
<dbReference type="EMBL" id="AHAT01007687">
    <property type="status" value="NOT_ANNOTATED_CDS"/>
    <property type="molecule type" value="Genomic_DNA"/>
</dbReference>
<dbReference type="EMBL" id="AHAT01007690">
    <property type="status" value="NOT_ANNOTATED_CDS"/>
    <property type="molecule type" value="Genomic_DNA"/>
</dbReference>
<evidence type="ECO:0000256" key="8">
    <source>
        <dbReference type="ARBA" id="ARBA00023136"/>
    </source>
</evidence>
<protein>
    <recommendedName>
        <fullName evidence="12">Ig-like domain-containing protein</fullName>
    </recommendedName>
</protein>
<evidence type="ECO:0000256" key="9">
    <source>
        <dbReference type="ARBA" id="ARBA00023157"/>
    </source>
</evidence>
<dbReference type="GeneTree" id="ENSGT00940000159005"/>
<dbReference type="SMART" id="SM00408">
    <property type="entry name" value="IGc2"/>
    <property type="match status" value="1"/>
</dbReference>
<keyword evidence="8" id="KW-0472">Membrane</keyword>
<reference evidence="13" key="3">
    <citation type="submission" date="2025-09" db="UniProtKB">
        <authorList>
            <consortium name="Ensembl"/>
        </authorList>
    </citation>
    <scope>IDENTIFICATION</scope>
</reference>
<dbReference type="STRING" id="7918.ENSLOCP00000008917"/>
<evidence type="ECO:0000256" key="2">
    <source>
        <dbReference type="ARBA" id="ARBA00005925"/>
    </source>
</evidence>
<evidence type="ECO:0000256" key="5">
    <source>
        <dbReference type="ARBA" id="ARBA00022737"/>
    </source>
</evidence>
<accession>W5MKK8</accession>
<evidence type="ECO:0000256" key="4">
    <source>
        <dbReference type="ARBA" id="ARBA00022729"/>
    </source>
</evidence>
<dbReference type="InterPro" id="IPR013162">
    <property type="entry name" value="CD80_C2-set"/>
</dbReference>
<keyword evidence="10" id="KW-0325">Glycoprotein</keyword>
<dbReference type="InterPro" id="IPR013783">
    <property type="entry name" value="Ig-like_fold"/>
</dbReference>
<dbReference type="PANTHER" id="PTHR13771">
    <property type="entry name" value="INTERCELLULAR ADHESION MOLECULE"/>
    <property type="match status" value="1"/>
</dbReference>